<dbReference type="STRING" id="197479.BFW38_04015"/>
<comment type="caution">
    <text evidence="6">The sequence shown here is derived from an EMBL/GenBank/DDBJ whole genome shotgun (WGS) entry which is preliminary data.</text>
</comment>
<evidence type="ECO:0000256" key="2">
    <source>
        <dbReference type="ARBA" id="ARBA00023125"/>
    </source>
</evidence>
<accession>A0A1E2V777</accession>
<dbReference type="PANTHER" id="PTHR46796:SF2">
    <property type="entry name" value="TRANSCRIPTIONAL REGULATORY PROTEIN"/>
    <property type="match status" value="1"/>
</dbReference>
<dbReference type="EMBL" id="MDTQ01000001">
    <property type="protein sequence ID" value="ODC02841.1"/>
    <property type="molecule type" value="Genomic_DNA"/>
</dbReference>
<organism evidence="6 7">
    <name type="scientific">Terasakiispira papahanaumokuakeensis</name>
    <dbReference type="NCBI Taxonomy" id="197479"/>
    <lineage>
        <taxon>Bacteria</taxon>
        <taxon>Pseudomonadati</taxon>
        <taxon>Pseudomonadota</taxon>
        <taxon>Gammaproteobacteria</taxon>
        <taxon>Oceanospirillales</taxon>
        <taxon>Terasakiispira</taxon>
    </lineage>
</organism>
<name>A0A1E2V777_9GAMM</name>
<keyword evidence="3" id="KW-0010">Activator</keyword>
<dbReference type="PROSITE" id="PS01124">
    <property type="entry name" value="HTH_ARAC_FAMILY_2"/>
    <property type="match status" value="1"/>
</dbReference>
<dbReference type="SUPFAM" id="SSF51215">
    <property type="entry name" value="Regulatory protein AraC"/>
    <property type="match status" value="1"/>
</dbReference>
<keyword evidence="4" id="KW-0804">Transcription</keyword>
<evidence type="ECO:0000256" key="3">
    <source>
        <dbReference type="ARBA" id="ARBA00023159"/>
    </source>
</evidence>
<dbReference type="Pfam" id="PF02311">
    <property type="entry name" value="AraC_binding"/>
    <property type="match status" value="1"/>
</dbReference>
<dbReference type="InterPro" id="IPR050204">
    <property type="entry name" value="AraC_XylS_family_regulators"/>
</dbReference>
<feature type="domain" description="HTH araC/xylS-type" evidence="5">
    <location>
        <begin position="163"/>
        <end position="260"/>
    </location>
</feature>
<evidence type="ECO:0000259" key="5">
    <source>
        <dbReference type="PROSITE" id="PS01124"/>
    </source>
</evidence>
<protein>
    <recommendedName>
        <fullName evidence="5">HTH araC/xylS-type domain-containing protein</fullName>
    </recommendedName>
</protein>
<evidence type="ECO:0000256" key="4">
    <source>
        <dbReference type="ARBA" id="ARBA00023163"/>
    </source>
</evidence>
<dbReference type="InterPro" id="IPR037923">
    <property type="entry name" value="HTH-like"/>
</dbReference>
<dbReference type="Pfam" id="PF12833">
    <property type="entry name" value="HTH_18"/>
    <property type="match status" value="1"/>
</dbReference>
<dbReference type="GO" id="GO:0043565">
    <property type="term" value="F:sequence-specific DNA binding"/>
    <property type="evidence" value="ECO:0007669"/>
    <property type="project" value="InterPro"/>
</dbReference>
<dbReference type="InterPro" id="IPR009057">
    <property type="entry name" value="Homeodomain-like_sf"/>
</dbReference>
<reference evidence="6 7" key="1">
    <citation type="submission" date="2016-08" db="EMBL/GenBank/DDBJ databases">
        <authorList>
            <person name="Seilhamer J.J."/>
        </authorList>
    </citation>
    <scope>NUCLEOTIDE SEQUENCE [LARGE SCALE GENOMIC DNA]</scope>
    <source>
        <strain evidence="6 7">PH27A</strain>
    </source>
</reference>
<dbReference type="InterPro" id="IPR018062">
    <property type="entry name" value="HTH_AraC-typ_CS"/>
</dbReference>
<dbReference type="PANTHER" id="PTHR46796">
    <property type="entry name" value="HTH-TYPE TRANSCRIPTIONAL ACTIVATOR RHAS-RELATED"/>
    <property type="match status" value="1"/>
</dbReference>
<dbReference type="RefSeq" id="WP_068997236.1">
    <property type="nucleotide sequence ID" value="NZ_MDTQ01000001.1"/>
</dbReference>
<evidence type="ECO:0000313" key="7">
    <source>
        <dbReference type="Proteomes" id="UP000094291"/>
    </source>
</evidence>
<dbReference type="SUPFAM" id="SSF46689">
    <property type="entry name" value="Homeodomain-like"/>
    <property type="match status" value="2"/>
</dbReference>
<keyword evidence="2" id="KW-0238">DNA-binding</keyword>
<dbReference type="Gene3D" id="1.10.10.60">
    <property type="entry name" value="Homeodomain-like"/>
    <property type="match status" value="2"/>
</dbReference>
<dbReference type="InterPro" id="IPR018060">
    <property type="entry name" value="HTH_AraC"/>
</dbReference>
<proteinExistence type="predicted"/>
<dbReference type="AlphaFoldDB" id="A0A1E2V777"/>
<dbReference type="PROSITE" id="PS00041">
    <property type="entry name" value="HTH_ARAC_FAMILY_1"/>
    <property type="match status" value="1"/>
</dbReference>
<evidence type="ECO:0000256" key="1">
    <source>
        <dbReference type="ARBA" id="ARBA00023015"/>
    </source>
</evidence>
<dbReference type="SMART" id="SM00342">
    <property type="entry name" value="HTH_ARAC"/>
    <property type="match status" value="1"/>
</dbReference>
<dbReference type="InterPro" id="IPR003313">
    <property type="entry name" value="AraC-bd"/>
</dbReference>
<sequence>MTQSLQRCPTLSEVLLRQAHDCTNSYKRHSHDEFSFGRVDAGQAYYQKGRQEDRIGAGVLVGFDPGEVHACNPDHGIWSYRMVFLSTHWVHQLQQESDDFACQDYIGFKSDLTACPDTFDRLYQQLQHSTDALSSEIELIEFLRPCWADQRPTRTYRADQALGRAHDCLMSQLTTPPDLTTLSQEANRSRDQLIIDFKRRYGLPPHAYLLDQRIRRARQLLSQGWSIIDTAQSLGFADQAHFQRHFKQRTAMTPRQYQQAHRGHSMPGHSLQSPPFKSLHERTFNAALDAPSNWSAAGFSPDASGRAN</sequence>
<dbReference type="OrthoDB" id="9809338at2"/>
<dbReference type="Proteomes" id="UP000094291">
    <property type="component" value="Unassembled WGS sequence"/>
</dbReference>
<gene>
    <name evidence="6" type="ORF">BFW38_04015</name>
</gene>
<keyword evidence="7" id="KW-1185">Reference proteome</keyword>
<dbReference type="GO" id="GO:0003700">
    <property type="term" value="F:DNA-binding transcription factor activity"/>
    <property type="evidence" value="ECO:0007669"/>
    <property type="project" value="InterPro"/>
</dbReference>
<keyword evidence="1" id="KW-0805">Transcription regulation</keyword>
<evidence type="ECO:0000313" key="6">
    <source>
        <dbReference type="EMBL" id="ODC02841.1"/>
    </source>
</evidence>